<dbReference type="AlphaFoldDB" id="W4G9X0"/>
<reference evidence="2" key="1">
    <citation type="submission" date="2013-12" db="EMBL/GenBank/DDBJ databases">
        <title>The Genome Sequence of Aphanomyces astaci APO3.</title>
        <authorList>
            <consortium name="The Broad Institute Genomics Platform"/>
            <person name="Russ C."/>
            <person name="Tyler B."/>
            <person name="van West P."/>
            <person name="Dieguez-Uribeondo J."/>
            <person name="Young S.K."/>
            <person name="Zeng Q."/>
            <person name="Gargeya S."/>
            <person name="Fitzgerald M."/>
            <person name="Abouelleil A."/>
            <person name="Alvarado L."/>
            <person name="Chapman S.B."/>
            <person name="Gainer-Dewar J."/>
            <person name="Goldberg J."/>
            <person name="Griggs A."/>
            <person name="Gujja S."/>
            <person name="Hansen M."/>
            <person name="Howarth C."/>
            <person name="Imamovic A."/>
            <person name="Ireland A."/>
            <person name="Larimer J."/>
            <person name="McCowan C."/>
            <person name="Murphy C."/>
            <person name="Pearson M."/>
            <person name="Poon T.W."/>
            <person name="Priest M."/>
            <person name="Roberts A."/>
            <person name="Saif S."/>
            <person name="Shea T."/>
            <person name="Sykes S."/>
            <person name="Wortman J."/>
            <person name="Nusbaum C."/>
            <person name="Birren B."/>
        </authorList>
    </citation>
    <scope>NUCLEOTIDE SEQUENCE [LARGE SCALE GENOMIC DNA]</scope>
    <source>
        <strain evidence="2">APO3</strain>
    </source>
</reference>
<gene>
    <name evidence="3" type="ORF">DYB35_010792</name>
    <name evidence="4" type="ORF">DYB37_007965</name>
    <name evidence="2" type="ORF">H257_09503</name>
</gene>
<dbReference type="Proteomes" id="UP000285430">
    <property type="component" value="Unassembled WGS sequence"/>
</dbReference>
<evidence type="ECO:0000313" key="5">
    <source>
        <dbReference type="Proteomes" id="UP000285430"/>
    </source>
</evidence>
<organism evidence="2">
    <name type="scientific">Aphanomyces astaci</name>
    <name type="common">Crayfish plague agent</name>
    <dbReference type="NCBI Taxonomy" id="112090"/>
    <lineage>
        <taxon>Eukaryota</taxon>
        <taxon>Sar</taxon>
        <taxon>Stramenopiles</taxon>
        <taxon>Oomycota</taxon>
        <taxon>Saprolegniomycetes</taxon>
        <taxon>Saprolegniales</taxon>
        <taxon>Verrucalvaceae</taxon>
        <taxon>Aphanomyces</taxon>
    </lineage>
</organism>
<accession>W4G9X0</accession>
<sequence>MQRRASNHEMIAPSTNSWRRHSSPSLVPLPVGDGEEIDPDALQGRCRSLTQERDLLRQRLLEKAMREAQHEMMIQGLQNQLAKLTVLSVSRQSRYEELLQAYQQFKDVALTEFDDDDM</sequence>
<protein>
    <submittedName>
        <fullName evidence="2">Uncharacterized protein</fullName>
    </submittedName>
</protein>
<name>W4G9X0_APHAT</name>
<dbReference type="RefSeq" id="XP_009834037.1">
    <property type="nucleotide sequence ID" value="XM_009835735.1"/>
</dbReference>
<evidence type="ECO:0000313" key="3">
    <source>
        <dbReference type="EMBL" id="RHY92533.1"/>
    </source>
</evidence>
<evidence type="ECO:0000313" key="6">
    <source>
        <dbReference type="Proteomes" id="UP000285712"/>
    </source>
</evidence>
<dbReference type="EMBL" id="KI913136">
    <property type="protein sequence ID" value="ETV76492.1"/>
    <property type="molecule type" value="Genomic_DNA"/>
</dbReference>
<proteinExistence type="predicted"/>
<dbReference type="EMBL" id="QUTH01001879">
    <property type="protein sequence ID" value="RHZ28880.1"/>
    <property type="molecule type" value="Genomic_DNA"/>
</dbReference>
<evidence type="ECO:0000313" key="4">
    <source>
        <dbReference type="EMBL" id="RHZ28880.1"/>
    </source>
</evidence>
<dbReference type="Proteomes" id="UP000285712">
    <property type="component" value="Unassembled WGS sequence"/>
</dbReference>
<dbReference type="EMBL" id="QUTG01003229">
    <property type="protein sequence ID" value="RHY92533.1"/>
    <property type="molecule type" value="Genomic_DNA"/>
</dbReference>
<dbReference type="OrthoDB" id="10291778at2759"/>
<reference evidence="5 6" key="2">
    <citation type="submission" date="2018-08" db="EMBL/GenBank/DDBJ databases">
        <title>Aphanomyces genome sequencing and annotation.</title>
        <authorList>
            <person name="Minardi D."/>
            <person name="Oidtmann B."/>
            <person name="Van Der Giezen M."/>
            <person name="Studholme D.J."/>
        </authorList>
    </citation>
    <scope>NUCLEOTIDE SEQUENCE [LARGE SCALE GENOMIC DNA]</scope>
    <source>
        <strain evidence="4 5">Da</strain>
        <strain evidence="3 6">Sv</strain>
    </source>
</reference>
<dbReference type="VEuPathDB" id="FungiDB:H257_09503"/>
<dbReference type="GeneID" id="20811499"/>
<feature type="region of interest" description="Disordered" evidence="1">
    <location>
        <begin position="1"/>
        <end position="40"/>
    </location>
</feature>
<evidence type="ECO:0000256" key="1">
    <source>
        <dbReference type="SAM" id="MobiDB-lite"/>
    </source>
</evidence>
<evidence type="ECO:0000313" key="2">
    <source>
        <dbReference type="EMBL" id="ETV76492.1"/>
    </source>
</evidence>